<dbReference type="PROSITE" id="PS50109">
    <property type="entry name" value="HIS_KIN"/>
    <property type="match status" value="1"/>
</dbReference>
<reference evidence="9 10" key="1">
    <citation type="submission" date="2021-03" db="EMBL/GenBank/DDBJ databases">
        <title>Genomic Encyclopedia of Type Strains, Phase IV (KMG-IV): sequencing the most valuable type-strain genomes for metagenomic binning, comparative biology and taxonomic classification.</title>
        <authorList>
            <person name="Goeker M."/>
        </authorList>
    </citation>
    <scope>NUCLEOTIDE SEQUENCE [LARGE SCALE GENOMIC DNA]</scope>
    <source>
        <strain evidence="9 10">DSM 28783</strain>
    </source>
</reference>
<dbReference type="SUPFAM" id="SSF55874">
    <property type="entry name" value="ATPase domain of HSP90 chaperone/DNA topoisomerase II/histidine kinase"/>
    <property type="match status" value="1"/>
</dbReference>
<feature type="transmembrane region" description="Helical" evidence="7">
    <location>
        <begin position="62"/>
        <end position="78"/>
    </location>
</feature>
<keyword evidence="6" id="KW-0902">Two-component regulatory system</keyword>
<keyword evidence="7" id="KW-1133">Transmembrane helix</keyword>
<keyword evidence="3" id="KW-0547">Nucleotide-binding</keyword>
<dbReference type="PANTHER" id="PTHR43065">
    <property type="entry name" value="SENSOR HISTIDINE KINASE"/>
    <property type="match status" value="1"/>
</dbReference>
<keyword evidence="4 9" id="KW-0418">Kinase</keyword>
<dbReference type="SMART" id="SM00387">
    <property type="entry name" value="HATPase_c"/>
    <property type="match status" value="1"/>
</dbReference>
<keyword evidence="10" id="KW-1185">Reference proteome</keyword>
<sequence length="442" mass="51689">MDVIREIVLDGIEALLLLTVFEILYNEKKFMIQNKGKTALFCILYIFANYLGEFYITKSYHTFVISIFCILLLAYITKIKVFSSIVVFFSFLIIISVTECFTQIVEMLVFQISLNQIYLNNEYLWLFLIIAKTLQIVTVAIFFKYSEYFTRFKLFKQEGAFFSNLIIQVGIFGVLIFSINFGIFNIKNIEMYNVFIFIIYFILLILELKELKEYRRFINIEAGYKVQENQIKNMKEIISIIRQEKHDFANHINVIWGLCLLNKANTVERIRNYVVGISDNMHSSFKYLNTGNDYLDGLLSIKNNYAIKNNINFEVNIDEPFSSIKIKENELISIISNLVDNAFESFQVKSNMENKQISISTFIENKKFCVEVANNGDMIPENIQEKVFEKGFSTKTKKSSDHGFGLYIIKQLIEQNRGCISLESTHEETKFLIEFKMKEATE</sequence>
<evidence type="ECO:0000256" key="4">
    <source>
        <dbReference type="ARBA" id="ARBA00022777"/>
    </source>
</evidence>
<dbReference type="EMBL" id="JAGGLM010000002">
    <property type="protein sequence ID" value="MBP2032091.1"/>
    <property type="molecule type" value="Genomic_DNA"/>
</dbReference>
<name>A0ABS4KRP4_9CLOT</name>
<organism evidence="9 10">
    <name type="scientific">Clostridium algifaecis</name>
    <dbReference type="NCBI Taxonomy" id="1472040"/>
    <lineage>
        <taxon>Bacteria</taxon>
        <taxon>Bacillati</taxon>
        <taxon>Bacillota</taxon>
        <taxon>Clostridia</taxon>
        <taxon>Eubacteriales</taxon>
        <taxon>Clostridiaceae</taxon>
        <taxon>Clostridium</taxon>
    </lineage>
</organism>
<feature type="transmembrane region" description="Helical" evidence="7">
    <location>
        <begin position="85"/>
        <end position="104"/>
    </location>
</feature>
<evidence type="ECO:0000259" key="8">
    <source>
        <dbReference type="PROSITE" id="PS50109"/>
    </source>
</evidence>
<evidence type="ECO:0000313" key="10">
    <source>
        <dbReference type="Proteomes" id="UP001519307"/>
    </source>
</evidence>
<evidence type="ECO:0000256" key="2">
    <source>
        <dbReference type="ARBA" id="ARBA00022679"/>
    </source>
</evidence>
<keyword evidence="5" id="KW-0067">ATP-binding</keyword>
<feature type="transmembrane region" description="Helical" evidence="7">
    <location>
        <begin position="38"/>
        <end position="56"/>
    </location>
</feature>
<keyword evidence="7" id="KW-0812">Transmembrane</keyword>
<evidence type="ECO:0000256" key="1">
    <source>
        <dbReference type="ARBA" id="ARBA00022553"/>
    </source>
</evidence>
<keyword evidence="1" id="KW-0597">Phosphoprotein</keyword>
<gene>
    <name evidence="9" type="ORF">J2Z42_000756</name>
</gene>
<proteinExistence type="predicted"/>
<protein>
    <submittedName>
        <fullName evidence="9">Signal transduction histidine kinase</fullName>
    </submittedName>
</protein>
<dbReference type="PANTHER" id="PTHR43065:SF10">
    <property type="entry name" value="PEROXIDE STRESS-ACTIVATED HISTIDINE KINASE MAK3"/>
    <property type="match status" value="1"/>
</dbReference>
<accession>A0ABS4KRP4</accession>
<dbReference type="InterPro" id="IPR036890">
    <property type="entry name" value="HATPase_C_sf"/>
</dbReference>
<feature type="transmembrane region" description="Helical" evidence="7">
    <location>
        <begin position="164"/>
        <end position="183"/>
    </location>
</feature>
<evidence type="ECO:0000313" key="9">
    <source>
        <dbReference type="EMBL" id="MBP2032091.1"/>
    </source>
</evidence>
<feature type="transmembrane region" description="Helical" evidence="7">
    <location>
        <begin position="189"/>
        <end position="206"/>
    </location>
</feature>
<dbReference type="Pfam" id="PF14689">
    <property type="entry name" value="SPOB_a"/>
    <property type="match status" value="1"/>
</dbReference>
<keyword evidence="7" id="KW-0472">Membrane</keyword>
<dbReference type="Gene3D" id="3.30.565.10">
    <property type="entry name" value="Histidine kinase-like ATPase, C-terminal domain"/>
    <property type="match status" value="1"/>
</dbReference>
<feature type="domain" description="Histidine kinase" evidence="8">
    <location>
        <begin position="292"/>
        <end position="439"/>
    </location>
</feature>
<dbReference type="GO" id="GO:0016301">
    <property type="term" value="F:kinase activity"/>
    <property type="evidence" value="ECO:0007669"/>
    <property type="project" value="UniProtKB-KW"/>
</dbReference>
<feature type="transmembrane region" description="Helical" evidence="7">
    <location>
        <begin position="6"/>
        <end position="26"/>
    </location>
</feature>
<feature type="transmembrane region" description="Helical" evidence="7">
    <location>
        <begin position="124"/>
        <end position="143"/>
    </location>
</feature>
<evidence type="ECO:0000256" key="6">
    <source>
        <dbReference type="ARBA" id="ARBA00023012"/>
    </source>
</evidence>
<dbReference type="InterPro" id="IPR039506">
    <property type="entry name" value="SPOB_a"/>
</dbReference>
<dbReference type="RefSeq" id="WP_209701010.1">
    <property type="nucleotide sequence ID" value="NZ_JAGGLM010000002.1"/>
</dbReference>
<evidence type="ECO:0000256" key="7">
    <source>
        <dbReference type="SAM" id="Phobius"/>
    </source>
</evidence>
<dbReference type="Proteomes" id="UP001519307">
    <property type="component" value="Unassembled WGS sequence"/>
</dbReference>
<comment type="caution">
    <text evidence="9">The sequence shown here is derived from an EMBL/GenBank/DDBJ whole genome shotgun (WGS) entry which is preliminary data.</text>
</comment>
<dbReference type="InterPro" id="IPR003594">
    <property type="entry name" value="HATPase_dom"/>
</dbReference>
<evidence type="ECO:0000256" key="3">
    <source>
        <dbReference type="ARBA" id="ARBA00022741"/>
    </source>
</evidence>
<dbReference type="InterPro" id="IPR005467">
    <property type="entry name" value="His_kinase_dom"/>
</dbReference>
<keyword evidence="2" id="KW-0808">Transferase</keyword>
<dbReference type="Pfam" id="PF02518">
    <property type="entry name" value="HATPase_c"/>
    <property type="match status" value="1"/>
</dbReference>
<evidence type="ECO:0000256" key="5">
    <source>
        <dbReference type="ARBA" id="ARBA00022840"/>
    </source>
</evidence>
<dbReference type="Gene3D" id="1.10.287.130">
    <property type="match status" value="1"/>
</dbReference>